<dbReference type="GO" id="GO:0055129">
    <property type="term" value="P:L-proline biosynthetic process"/>
    <property type="evidence" value="ECO:0007669"/>
    <property type="project" value="UniProtKB-UniPathway"/>
</dbReference>
<evidence type="ECO:0000256" key="10">
    <source>
        <dbReference type="ARBA" id="ARBA00075718"/>
    </source>
</evidence>
<dbReference type="FunFam" id="3.40.309.10:FF:000006">
    <property type="entry name" value="Gamma-glutamyl phosphate reductase"/>
    <property type="match status" value="1"/>
</dbReference>
<sequence>MASDSTFAARTIAQSAKAAFEASQLISSSERIKALSAIRKELESAKDEILAANRRDLEAAQLEVDAGRMSSSLLKRLDLGKGDKWDSMLQGVTDVANLPDPTGIVTYASELDDDLELYRVSCPIGVLLVIFEARPEVVINIAALAIKSGNAAILKGGKESNETAQLLSKAIQTALSRSSIPSTYIQTIQTRAEVSALLALDQYIDLVIPRGSNSLVRNIQNNTRIPVMGHADGLCSVFLDESADLDKAIRVVLDSKTDYPAACNAAETLIVHENVLASIWPAVAKSLLDADVKLLCDPATLSVLSSLSPAPVNLHTHVHPSTPESYVTEHLSLTLSVLAVPSLSAAIKHINAHSSHHTDSIVTEDAGAASTFCRGVDSAGTFVNASTRFADGFRYGFGTEVGISTGRIHARGPVGLEGLVTYKYMMKSKAEKGHVVGEFGVGEGKKRYKHRRVAVDSVPFLQ</sequence>
<keyword evidence="4" id="KW-0641">Proline biosynthesis</keyword>
<dbReference type="InterPro" id="IPR020593">
    <property type="entry name" value="G-glutamylP_reductase_CS"/>
</dbReference>
<dbReference type="CDD" id="cd07079">
    <property type="entry name" value="ALDH_F18-19_ProA-GPR"/>
    <property type="match status" value="1"/>
</dbReference>
<keyword evidence="3" id="KW-0028">Amino-acid biosynthesis</keyword>
<dbReference type="OMA" id="KTQRYGT"/>
<evidence type="ECO:0000256" key="4">
    <source>
        <dbReference type="ARBA" id="ARBA00022650"/>
    </source>
</evidence>
<dbReference type="InterPro" id="IPR016162">
    <property type="entry name" value="Ald_DH_N"/>
</dbReference>
<evidence type="ECO:0000259" key="12">
    <source>
        <dbReference type="Pfam" id="PF00171"/>
    </source>
</evidence>
<evidence type="ECO:0000256" key="8">
    <source>
        <dbReference type="ARBA" id="ARBA00059423"/>
    </source>
</evidence>
<accession>A0A2H3J247</accession>
<dbReference type="SUPFAM" id="SSF53720">
    <property type="entry name" value="ALDH-like"/>
    <property type="match status" value="1"/>
</dbReference>
<dbReference type="PIRSF" id="PIRSF000151">
    <property type="entry name" value="GPR"/>
    <property type="match status" value="1"/>
</dbReference>
<proteinExistence type="inferred from homology"/>
<evidence type="ECO:0000256" key="7">
    <source>
        <dbReference type="ARBA" id="ARBA00049024"/>
    </source>
</evidence>
<keyword evidence="14" id="KW-1185">Reference proteome</keyword>
<name>A0A2H3J247_WOLCO</name>
<comment type="similarity">
    <text evidence="9">Belongs to the gamma-glutamyl phosphate reductase family.</text>
</comment>
<evidence type="ECO:0000256" key="3">
    <source>
        <dbReference type="ARBA" id="ARBA00022605"/>
    </source>
</evidence>
<dbReference type="AlphaFoldDB" id="A0A2H3J247"/>
<dbReference type="InterPro" id="IPR016161">
    <property type="entry name" value="Ald_DH/histidinol_DH"/>
</dbReference>
<evidence type="ECO:0000313" key="13">
    <source>
        <dbReference type="EMBL" id="PCH36256.1"/>
    </source>
</evidence>
<dbReference type="Pfam" id="PF00171">
    <property type="entry name" value="Aldedh"/>
    <property type="match status" value="1"/>
</dbReference>
<dbReference type="NCBIfam" id="TIGR00407">
    <property type="entry name" value="proA"/>
    <property type="match status" value="1"/>
</dbReference>
<evidence type="ECO:0000256" key="2">
    <source>
        <dbReference type="ARBA" id="ARBA00013002"/>
    </source>
</evidence>
<evidence type="ECO:0000256" key="9">
    <source>
        <dbReference type="ARBA" id="ARBA00060997"/>
    </source>
</evidence>
<evidence type="ECO:0000256" key="1">
    <source>
        <dbReference type="ARBA" id="ARBA00004985"/>
    </source>
</evidence>
<gene>
    <name evidence="13" type="ORF">WOLCODRAFT_91924</name>
</gene>
<dbReference type="Proteomes" id="UP000218811">
    <property type="component" value="Unassembled WGS sequence"/>
</dbReference>
<dbReference type="Gene3D" id="3.40.605.10">
    <property type="entry name" value="Aldehyde Dehydrogenase, Chain A, domain 1"/>
    <property type="match status" value="1"/>
</dbReference>
<evidence type="ECO:0000256" key="6">
    <source>
        <dbReference type="ARBA" id="ARBA00023002"/>
    </source>
</evidence>
<dbReference type="EMBL" id="KB467876">
    <property type="protein sequence ID" value="PCH36256.1"/>
    <property type="molecule type" value="Genomic_DNA"/>
</dbReference>
<keyword evidence="6" id="KW-0560">Oxidoreductase</keyword>
<dbReference type="PROSITE" id="PS01223">
    <property type="entry name" value="PROA"/>
    <property type="match status" value="1"/>
</dbReference>
<dbReference type="STRING" id="742152.A0A2H3J247"/>
<dbReference type="HAMAP" id="MF_00412">
    <property type="entry name" value="ProA"/>
    <property type="match status" value="1"/>
</dbReference>
<dbReference type="InterPro" id="IPR000965">
    <property type="entry name" value="GPR_dom"/>
</dbReference>
<evidence type="ECO:0000313" key="14">
    <source>
        <dbReference type="Proteomes" id="UP000218811"/>
    </source>
</evidence>
<dbReference type="Gene3D" id="3.40.309.10">
    <property type="entry name" value="Aldehyde Dehydrogenase, Chain A, domain 2"/>
    <property type="match status" value="1"/>
</dbReference>
<dbReference type="OrthoDB" id="1934954at2759"/>
<dbReference type="GO" id="GO:0004350">
    <property type="term" value="F:glutamate-5-semialdehyde dehydrogenase activity"/>
    <property type="evidence" value="ECO:0007669"/>
    <property type="project" value="UniProtKB-EC"/>
</dbReference>
<organism evidence="13 14">
    <name type="scientific">Wolfiporia cocos (strain MD-104)</name>
    <name type="common">Brown rot fungus</name>
    <dbReference type="NCBI Taxonomy" id="742152"/>
    <lineage>
        <taxon>Eukaryota</taxon>
        <taxon>Fungi</taxon>
        <taxon>Dikarya</taxon>
        <taxon>Basidiomycota</taxon>
        <taxon>Agaricomycotina</taxon>
        <taxon>Agaricomycetes</taxon>
        <taxon>Polyporales</taxon>
        <taxon>Phaeolaceae</taxon>
        <taxon>Wolfiporia</taxon>
    </lineage>
</organism>
<dbReference type="InterPro" id="IPR016163">
    <property type="entry name" value="Ald_DH_C"/>
</dbReference>
<evidence type="ECO:0000256" key="11">
    <source>
        <dbReference type="ARBA" id="ARBA00077451"/>
    </source>
</evidence>
<comment type="function">
    <text evidence="8">Catalyzes the NADPH dependent reduction of L-gamma-glutamyl 5-phosphate into L-glutamate 5-semialdehyde and phosphate. The product spontaneously undergoes cyclization to form 1-pyrroline-5-carboxylate.</text>
</comment>
<dbReference type="PANTHER" id="PTHR11063:SF8">
    <property type="entry name" value="DELTA-1-PYRROLINE-5-CARBOXYLATE SYNTHASE"/>
    <property type="match status" value="1"/>
</dbReference>
<dbReference type="InterPro" id="IPR012134">
    <property type="entry name" value="Glu-5-SA_DH"/>
</dbReference>
<dbReference type="InterPro" id="IPR015590">
    <property type="entry name" value="Aldehyde_DH_dom"/>
</dbReference>
<dbReference type="NCBIfam" id="NF001221">
    <property type="entry name" value="PRK00197.1"/>
    <property type="match status" value="1"/>
</dbReference>
<evidence type="ECO:0000256" key="5">
    <source>
        <dbReference type="ARBA" id="ARBA00022857"/>
    </source>
</evidence>
<comment type="catalytic activity">
    <reaction evidence="7">
        <text>L-glutamate 5-semialdehyde + phosphate + NADP(+) = L-glutamyl 5-phosphate + NADPH + H(+)</text>
        <dbReference type="Rhea" id="RHEA:19541"/>
        <dbReference type="ChEBI" id="CHEBI:15378"/>
        <dbReference type="ChEBI" id="CHEBI:43474"/>
        <dbReference type="ChEBI" id="CHEBI:57783"/>
        <dbReference type="ChEBI" id="CHEBI:58066"/>
        <dbReference type="ChEBI" id="CHEBI:58274"/>
        <dbReference type="ChEBI" id="CHEBI:58349"/>
        <dbReference type="EC" id="1.2.1.41"/>
    </reaction>
</comment>
<dbReference type="GO" id="GO:0050661">
    <property type="term" value="F:NADP binding"/>
    <property type="evidence" value="ECO:0007669"/>
    <property type="project" value="InterPro"/>
</dbReference>
<dbReference type="UniPathway" id="UPA00098">
    <property type="reaction ID" value="UER00360"/>
</dbReference>
<comment type="pathway">
    <text evidence="1">Amino-acid biosynthesis; L-proline biosynthesis; L-glutamate 5-semialdehyde from L-glutamate: step 2/2.</text>
</comment>
<dbReference type="PANTHER" id="PTHR11063">
    <property type="entry name" value="GLUTAMATE SEMIALDEHYDE DEHYDROGENASE"/>
    <property type="match status" value="1"/>
</dbReference>
<feature type="domain" description="Aldehyde dehydrogenase" evidence="12">
    <location>
        <begin position="9"/>
        <end position="287"/>
    </location>
</feature>
<keyword evidence="5" id="KW-0521">NADP</keyword>
<dbReference type="EC" id="1.2.1.41" evidence="2"/>
<protein>
    <recommendedName>
        <fullName evidence="2">glutamate-5-semialdehyde dehydrogenase</fullName>
        <ecNumber evidence="2">1.2.1.41</ecNumber>
    </recommendedName>
    <alternativeName>
        <fullName evidence="11">Glutamate-5-semialdehyde dehydrogenase</fullName>
    </alternativeName>
    <alternativeName>
        <fullName evidence="10">Glutamyl-gamma-semialdehyde dehydrogenase</fullName>
    </alternativeName>
</protein>
<reference evidence="13 14" key="1">
    <citation type="journal article" date="2012" name="Science">
        <title>The Paleozoic origin of enzymatic lignin decomposition reconstructed from 31 fungal genomes.</title>
        <authorList>
            <person name="Floudas D."/>
            <person name="Binder M."/>
            <person name="Riley R."/>
            <person name="Barry K."/>
            <person name="Blanchette R.A."/>
            <person name="Henrissat B."/>
            <person name="Martinez A.T."/>
            <person name="Otillar R."/>
            <person name="Spatafora J.W."/>
            <person name="Yadav J.S."/>
            <person name="Aerts A."/>
            <person name="Benoit I."/>
            <person name="Boyd A."/>
            <person name="Carlson A."/>
            <person name="Copeland A."/>
            <person name="Coutinho P.M."/>
            <person name="de Vries R.P."/>
            <person name="Ferreira P."/>
            <person name="Findley K."/>
            <person name="Foster B."/>
            <person name="Gaskell J."/>
            <person name="Glotzer D."/>
            <person name="Gorecki P."/>
            <person name="Heitman J."/>
            <person name="Hesse C."/>
            <person name="Hori C."/>
            <person name="Igarashi K."/>
            <person name="Jurgens J.A."/>
            <person name="Kallen N."/>
            <person name="Kersten P."/>
            <person name="Kohler A."/>
            <person name="Kuees U."/>
            <person name="Kumar T.K.A."/>
            <person name="Kuo A."/>
            <person name="LaButti K."/>
            <person name="Larrondo L.F."/>
            <person name="Lindquist E."/>
            <person name="Ling A."/>
            <person name="Lombard V."/>
            <person name="Lucas S."/>
            <person name="Lundell T."/>
            <person name="Martin R."/>
            <person name="McLaughlin D.J."/>
            <person name="Morgenstern I."/>
            <person name="Morin E."/>
            <person name="Murat C."/>
            <person name="Nagy L.G."/>
            <person name="Nolan M."/>
            <person name="Ohm R.A."/>
            <person name="Patyshakuliyeva A."/>
            <person name="Rokas A."/>
            <person name="Ruiz-Duenas F.J."/>
            <person name="Sabat G."/>
            <person name="Salamov A."/>
            <person name="Samejima M."/>
            <person name="Schmutz J."/>
            <person name="Slot J.C."/>
            <person name="St John F."/>
            <person name="Stenlid J."/>
            <person name="Sun H."/>
            <person name="Sun S."/>
            <person name="Syed K."/>
            <person name="Tsang A."/>
            <person name="Wiebenga A."/>
            <person name="Young D."/>
            <person name="Pisabarro A."/>
            <person name="Eastwood D.C."/>
            <person name="Martin F."/>
            <person name="Cullen D."/>
            <person name="Grigoriev I.V."/>
            <person name="Hibbett D.S."/>
        </authorList>
    </citation>
    <scope>NUCLEOTIDE SEQUENCE [LARGE SCALE GENOMIC DNA]</scope>
    <source>
        <strain evidence="13 14">MD-104</strain>
    </source>
</reference>